<dbReference type="Proteomes" id="UP000267978">
    <property type="component" value="Unassembled WGS sequence"/>
</dbReference>
<protein>
    <submittedName>
        <fullName evidence="1">Glycosyltransferase</fullName>
    </submittedName>
</protein>
<organism evidence="1 2">
    <name type="scientific">Pseudomonas syringae pv. lapsa</name>
    <dbReference type="NCBI Taxonomy" id="199201"/>
    <lineage>
        <taxon>Bacteria</taxon>
        <taxon>Pseudomonadati</taxon>
        <taxon>Pseudomonadota</taxon>
        <taxon>Gammaproteobacteria</taxon>
        <taxon>Pseudomonadales</taxon>
        <taxon>Pseudomonadaceae</taxon>
        <taxon>Pseudomonas</taxon>
        <taxon>Pseudomonas syringae</taxon>
    </lineage>
</organism>
<gene>
    <name evidence="1" type="ORF">ALQ98_02404</name>
</gene>
<dbReference type="AlphaFoldDB" id="A0AB74ACC8"/>
<evidence type="ECO:0000313" key="1">
    <source>
        <dbReference type="EMBL" id="RML28978.1"/>
    </source>
</evidence>
<reference evidence="1 2" key="1">
    <citation type="submission" date="2018-08" db="EMBL/GenBank/DDBJ databases">
        <title>Recombination of ecologically and evolutionarily significant loci maintains genetic cohesion in the Pseudomonas syringae species complex.</title>
        <authorList>
            <person name="Dillon M."/>
            <person name="Thakur S."/>
            <person name="Almeida R.N.D."/>
            <person name="Weir B.S."/>
            <person name="Guttman D.S."/>
        </authorList>
    </citation>
    <scope>NUCLEOTIDE SEQUENCE [LARGE SCALE GENOMIC DNA]</scope>
    <source>
        <strain evidence="1 2">ICMP 3946</strain>
    </source>
</reference>
<evidence type="ECO:0000313" key="2">
    <source>
        <dbReference type="Proteomes" id="UP000267978"/>
    </source>
</evidence>
<name>A0AB74ACC8_PSESX</name>
<accession>A0AB74ACC8</accession>
<sequence length="465" mass="53738">MEPRTTIMQPKIKLAAIAKNEGAYIPQWIFHHLKVGFDQIEIWINGTTDNSLKIIEEISAHNPGKLVVRNADSLLEECKTRSVNFQIETYAKVFAETKASGEFTHIFFLDLDEYWISLDPSISIKDFITRQKNFDTVSFQWLIDIPNYERDIFTPILSEENILQKDRHVKTLIAFSDKKTKILIHNSIVDGGITLLGNGDELVETHPEQEHKQKVSNEYFNETKKNIEPFFILHLVYKSQAEYVASLMRGRVHVNDTNIFKLNRFGYSPYVNDDQLLIHFPASHIQDYNKEYEDFLSGNNLRALLKDAQRFVYEKCNRVLDLLDQDPSLLGTHDQQLRGVQLQKLEDTRLKSESPYYHIDVIKLFTDVLDVRGWIHDPLSSDRIQIEVITHPSNKVSVEMVERPDVLNVHPDAHLDCGFKISITLDSSELGTLNLTELPFKIHAKNRHFSCELKTGKTITVVHPE</sequence>
<proteinExistence type="predicted"/>
<dbReference type="EMBL" id="RBNO01000011">
    <property type="protein sequence ID" value="RML28978.1"/>
    <property type="molecule type" value="Genomic_DNA"/>
</dbReference>
<dbReference type="Pfam" id="PF13704">
    <property type="entry name" value="Glyco_tranf_2_4"/>
    <property type="match status" value="1"/>
</dbReference>
<comment type="caution">
    <text evidence="1">The sequence shown here is derived from an EMBL/GenBank/DDBJ whole genome shotgun (WGS) entry which is preliminary data.</text>
</comment>